<accession>A0A0S2DLX5</accession>
<dbReference type="EMBL" id="CP013140">
    <property type="protein sequence ID" value="ALN59707.1"/>
    <property type="molecule type" value="Genomic_DNA"/>
</dbReference>
<feature type="compositionally biased region" description="Pro residues" evidence="1">
    <location>
        <begin position="51"/>
        <end position="60"/>
    </location>
</feature>
<dbReference type="AlphaFoldDB" id="A0A0S2DLX5"/>
<evidence type="ECO:0000256" key="1">
    <source>
        <dbReference type="SAM" id="MobiDB-lite"/>
    </source>
</evidence>
<reference evidence="3 4" key="1">
    <citation type="submission" date="2015-11" db="EMBL/GenBank/DDBJ databases">
        <title>Genome sequences of Lysobacter enzymogenes strain C3 and Lysobacter antibioticus ATCC 29479.</title>
        <authorList>
            <person name="Kobayashi D.Y."/>
        </authorList>
    </citation>
    <scope>NUCLEOTIDE SEQUENCE [LARGE SCALE GENOMIC DNA]</scope>
    <source>
        <strain evidence="3 4">C3</strain>
    </source>
</reference>
<feature type="signal peptide" evidence="2">
    <location>
        <begin position="1"/>
        <end position="24"/>
    </location>
</feature>
<evidence type="ECO:0000313" key="3">
    <source>
        <dbReference type="EMBL" id="ALN59707.1"/>
    </source>
</evidence>
<feature type="compositionally biased region" description="Low complexity" evidence="1">
    <location>
        <begin position="30"/>
        <end position="50"/>
    </location>
</feature>
<evidence type="ECO:0000313" key="4">
    <source>
        <dbReference type="Proteomes" id="UP000061569"/>
    </source>
</evidence>
<gene>
    <name evidence="3" type="ORF">GLE_4366</name>
</gene>
<proteinExistence type="predicted"/>
<dbReference type="RefSeq" id="WP_057948996.1">
    <property type="nucleotide sequence ID" value="NZ_CP067396.1"/>
</dbReference>
<feature type="chain" id="PRO_5006595419" evidence="2">
    <location>
        <begin position="25"/>
        <end position="60"/>
    </location>
</feature>
<protein>
    <submittedName>
        <fullName evidence="3">Lipoprotein</fullName>
    </submittedName>
</protein>
<evidence type="ECO:0000256" key="2">
    <source>
        <dbReference type="SAM" id="SignalP"/>
    </source>
</evidence>
<dbReference type="Proteomes" id="UP000061569">
    <property type="component" value="Chromosome"/>
</dbReference>
<dbReference type="PROSITE" id="PS51257">
    <property type="entry name" value="PROKAR_LIPOPROTEIN"/>
    <property type="match status" value="1"/>
</dbReference>
<keyword evidence="2" id="KW-0732">Signal</keyword>
<sequence>MKIDLRTAAYASIVLGALSLAACASKGETTPDAPASSSSTPSSAPADAATAPPPTSGDGG</sequence>
<organism evidence="3 4">
    <name type="scientific">Lysobacter enzymogenes</name>
    <dbReference type="NCBI Taxonomy" id="69"/>
    <lineage>
        <taxon>Bacteria</taxon>
        <taxon>Pseudomonadati</taxon>
        <taxon>Pseudomonadota</taxon>
        <taxon>Gammaproteobacteria</taxon>
        <taxon>Lysobacterales</taxon>
        <taxon>Lysobacteraceae</taxon>
        <taxon>Lysobacter</taxon>
    </lineage>
</organism>
<dbReference type="PATRIC" id="fig|69.6.peg.4305"/>
<name>A0A0S2DLX5_LYSEN</name>
<feature type="region of interest" description="Disordered" evidence="1">
    <location>
        <begin position="26"/>
        <end position="60"/>
    </location>
</feature>
<keyword evidence="3" id="KW-0449">Lipoprotein</keyword>
<dbReference type="KEGG" id="lez:GLE_4366"/>